<feature type="domain" description="MobA/VirD2-like nuclease" evidence="2">
    <location>
        <begin position="66"/>
        <end position="167"/>
    </location>
</feature>
<comment type="caution">
    <text evidence="3">The sequence shown here is derived from an EMBL/GenBank/DDBJ whole genome shotgun (WGS) entry which is preliminary data.</text>
</comment>
<accession>A0ABW0B7R3</accession>
<evidence type="ECO:0000313" key="4">
    <source>
        <dbReference type="Proteomes" id="UP001596208"/>
    </source>
</evidence>
<feature type="region of interest" description="Disordered" evidence="1">
    <location>
        <begin position="176"/>
        <end position="196"/>
    </location>
</feature>
<protein>
    <submittedName>
        <fullName evidence="3">Relaxase/mobilization nuclease domain-containing protein</fullName>
    </submittedName>
</protein>
<evidence type="ECO:0000256" key="1">
    <source>
        <dbReference type="SAM" id="MobiDB-lite"/>
    </source>
</evidence>
<gene>
    <name evidence="3" type="ORF">ACFPRK_22115</name>
</gene>
<evidence type="ECO:0000259" key="2">
    <source>
        <dbReference type="Pfam" id="PF03432"/>
    </source>
</evidence>
<feature type="compositionally biased region" description="Low complexity" evidence="1">
    <location>
        <begin position="557"/>
        <end position="566"/>
    </location>
</feature>
<dbReference type="EMBL" id="JBHSKI010000010">
    <property type="protein sequence ID" value="MFC5173260.1"/>
    <property type="molecule type" value="Genomic_DNA"/>
</dbReference>
<keyword evidence="4" id="KW-1185">Reference proteome</keyword>
<organism evidence="3 4">
    <name type="scientific">Streptomyces mutomycini</name>
    <dbReference type="NCBI Taxonomy" id="284036"/>
    <lineage>
        <taxon>Bacteria</taxon>
        <taxon>Bacillati</taxon>
        <taxon>Actinomycetota</taxon>
        <taxon>Actinomycetes</taxon>
        <taxon>Kitasatosporales</taxon>
        <taxon>Streptomycetaceae</taxon>
        <taxon>Streptomyces</taxon>
    </lineage>
</organism>
<name>A0ABW0B7R3_9ACTN</name>
<dbReference type="InterPro" id="IPR005094">
    <property type="entry name" value="Endonuclease_MobA/VirD2"/>
</dbReference>
<dbReference type="Pfam" id="PF03432">
    <property type="entry name" value="Relaxase"/>
    <property type="match status" value="1"/>
</dbReference>
<dbReference type="Proteomes" id="UP001596208">
    <property type="component" value="Unassembled WGS sequence"/>
</dbReference>
<dbReference type="RefSeq" id="WP_065848949.1">
    <property type="nucleotide sequence ID" value="NZ_JBHSKI010000010.1"/>
</dbReference>
<proteinExistence type="predicted"/>
<sequence length="566" mass="61558">MIAKISSGKSTAGLIRYLYGPGRANEHTDPHLVASWDGFAPDPGRTDDTAATKKLLVADLDLRVQQARRLGRAPKQHVWHCSVRAAPGDRILDDAEWADIARRVVTATGIAPTDDPDGCRWVAVRHADDHIHIAATKIRGDLRTARHWNDYLTADRELAAIEKEYGLFQVVRGDRTAAKRPTRAEQEKARRTGHDKPARVRLRTLVRTAAAAATNTEEFLALLTRTNGVLVEVLHFPSGEPRGYKVALEHDTNAEGEPVWFSGPTLSPDLSLPKIQSRLTAADIPVGNPNGHLRPHPWHQATAATERIPHHLGRPDAEAAQAHLAALGEALDAVALTAPPDIRTQLRSAASAFERATRSRIHAEHHHARALRGAVKSMLREPSPKDGALLAMFLDAALLAVIAAARWHDQQQHNQQAAAAHQTLLHLQAAYERISSGHLPAAGQHRPPQKVAVRYAQLIRQTTPAHADQILADPATDALTTALAAAETAGHDPGQLLQQAADERALDDARSPARTLAWRVQRLSQRPAPSRQAQAAQARSTVLRPVALPQPAPPAAPTATSRPRRR</sequence>
<feature type="region of interest" description="Disordered" evidence="1">
    <location>
        <begin position="522"/>
        <end position="566"/>
    </location>
</feature>
<evidence type="ECO:0000313" key="3">
    <source>
        <dbReference type="EMBL" id="MFC5173260.1"/>
    </source>
</evidence>
<reference evidence="4" key="1">
    <citation type="journal article" date="2019" name="Int. J. Syst. Evol. Microbiol.">
        <title>The Global Catalogue of Microorganisms (GCM) 10K type strain sequencing project: providing services to taxonomists for standard genome sequencing and annotation.</title>
        <authorList>
            <consortium name="The Broad Institute Genomics Platform"/>
            <consortium name="The Broad Institute Genome Sequencing Center for Infectious Disease"/>
            <person name="Wu L."/>
            <person name="Ma J."/>
        </authorList>
    </citation>
    <scope>NUCLEOTIDE SEQUENCE [LARGE SCALE GENOMIC DNA]</scope>
    <source>
        <strain evidence="4">CGMCC 4.1721</strain>
    </source>
</reference>
<feature type="compositionally biased region" description="Low complexity" evidence="1">
    <location>
        <begin position="524"/>
        <end position="547"/>
    </location>
</feature>